<keyword evidence="1" id="KW-0732">Signal</keyword>
<feature type="signal peptide" evidence="1">
    <location>
        <begin position="1"/>
        <end position="37"/>
    </location>
</feature>
<dbReference type="AlphaFoldDB" id="A0A8J3Z354"/>
<protein>
    <recommendedName>
        <fullName evidence="4">Secreted protein</fullName>
    </recommendedName>
</protein>
<evidence type="ECO:0008006" key="4">
    <source>
        <dbReference type="Google" id="ProtNLM"/>
    </source>
</evidence>
<evidence type="ECO:0000256" key="1">
    <source>
        <dbReference type="SAM" id="SignalP"/>
    </source>
</evidence>
<reference evidence="2" key="1">
    <citation type="submission" date="2021-01" db="EMBL/GenBank/DDBJ databases">
        <title>Whole genome shotgun sequence of Virgisporangium aurantiacum NBRC 16421.</title>
        <authorList>
            <person name="Komaki H."/>
            <person name="Tamura T."/>
        </authorList>
    </citation>
    <scope>NUCLEOTIDE SEQUENCE</scope>
    <source>
        <strain evidence="2">NBRC 16421</strain>
    </source>
</reference>
<feature type="chain" id="PRO_5035309001" description="Secreted protein" evidence="1">
    <location>
        <begin position="38"/>
        <end position="465"/>
    </location>
</feature>
<dbReference type="Proteomes" id="UP000612585">
    <property type="component" value="Unassembled WGS sequence"/>
</dbReference>
<comment type="caution">
    <text evidence="2">The sequence shown here is derived from an EMBL/GenBank/DDBJ whole genome shotgun (WGS) entry which is preliminary data.</text>
</comment>
<organism evidence="2 3">
    <name type="scientific">Virgisporangium aurantiacum</name>
    <dbReference type="NCBI Taxonomy" id="175570"/>
    <lineage>
        <taxon>Bacteria</taxon>
        <taxon>Bacillati</taxon>
        <taxon>Actinomycetota</taxon>
        <taxon>Actinomycetes</taxon>
        <taxon>Micromonosporales</taxon>
        <taxon>Micromonosporaceae</taxon>
        <taxon>Virgisporangium</taxon>
    </lineage>
</organism>
<dbReference type="SUPFAM" id="SSF63829">
    <property type="entry name" value="Calcium-dependent phosphotriesterase"/>
    <property type="match status" value="1"/>
</dbReference>
<proteinExistence type="predicted"/>
<evidence type="ECO:0000313" key="3">
    <source>
        <dbReference type="Proteomes" id="UP000612585"/>
    </source>
</evidence>
<name>A0A8J3Z354_9ACTN</name>
<gene>
    <name evidence="2" type="ORF">Vau01_019510</name>
</gene>
<keyword evidence="3" id="KW-1185">Reference proteome</keyword>
<accession>A0A8J3Z354</accession>
<dbReference type="InterPro" id="IPR006311">
    <property type="entry name" value="TAT_signal"/>
</dbReference>
<sequence>MTSAIFRRRHVRRTLVKTAVAAVSVAMTAGSVGAAHAAPSRRVGVKAASGSEAVKGVQRVGGVSVKGVISLVFLDYGGEHNKRSIVFATGKFGLKAYDITADPTRPTLVGELNMPGLRETEDTNVDPRRKLIFLARDPTAFGGDEETGESGVYIIDVADPEHVRQLAYAKVPAGHTTSCINDCSYLWTSGAGRASWMPPEWGGRPVWVTDVRNAREPKTYPDPIDTGRHDGVTDGVHDVQVDSDGVAWTSGRGGVRGYHTRGEHYDPVAKRVRRATAVDPVPYAGGGIDEAASGGSWEHNSYRPVGRTGDQAADPEKWGDGNLIYVTDEYWVANNCAAAGPLVIASLEGSYDGQGWRSTPDNKFRLRTISTWRVAGQEGSDPTTDDCAAHYFDVRDGVLVQSFYAQGTRFLDVRDPTNPRQIAYYRPANAQSYQPYWRGEYVYVADEQRGIDILRPTFRVGRLAI</sequence>
<dbReference type="EMBL" id="BOPG01000012">
    <property type="protein sequence ID" value="GIJ54435.1"/>
    <property type="molecule type" value="Genomic_DNA"/>
</dbReference>
<evidence type="ECO:0000313" key="2">
    <source>
        <dbReference type="EMBL" id="GIJ54435.1"/>
    </source>
</evidence>
<dbReference type="PROSITE" id="PS51318">
    <property type="entry name" value="TAT"/>
    <property type="match status" value="1"/>
</dbReference>